<gene>
    <name evidence="1" type="ORF">O6H91_03G014300</name>
</gene>
<comment type="caution">
    <text evidence="1">The sequence shown here is derived from an EMBL/GenBank/DDBJ whole genome shotgun (WGS) entry which is preliminary data.</text>
</comment>
<sequence>MSSSEEDDQEEELLQRALAEQAQRKTQFQRPANYPPPVVSASAAGPPSRQPPPPTRLPPKPPPIEDEEESEEELLSISSEDEAPSSQRKPALAVDARKVSHAEEDELSDLEWDEDDNEPRSWKMVDETELVRRVREMRETKTAPTEILGRARRPTMVGRRATMINEPLPKGEDLIDPLGLGILDIKSLTLVRSNNAASHSEKVSVKPGGGDTTSSAQPDTPAVRDHLSREKVLYHSENFDPKFFLARIHQNTSAADLEAGDVALKRDLQNRKQQLKKLVKENFDCFISCKNTIDDIHSKLQQIEEDPEGSGTLYLSGAIQAVDGVAKRAFGPLLERQAQAERIRSVQGMLQRFRTLFNLPSAIRANISKGEYDMAVREYKKAKSLVLPSHVGILKKVLEEVEKVVQELKDMLFKFMEDPHIDVAHLENTIRILLELEPDSDPVWHYLNIQDRRIRGLLEGCVLEHESQMDALHGRVREKVQSDARWKQLQRESNTTSEVDLSLLLGEQDRDAGETQAKDSAGDESDALLLRLIRRLTAVIIRYVPHFWQLALSIFNGKFAKVSQPGTSGNGTGLQTKKARANQSYYGNYQFEDKTGDMKYTTHSLEEVILLVHGILSLYESKVQNAFLALADASEMRPYMQEAVEEISKACISLEGNDCAPPSAVQALLVLRTEVTRVFILRLCALMRGATSELVNDEEWIPVAAVQRSGSPFAISSLPLRFRDMLMSTIDYMKQTILRLKNEASVHEEMGIQFQQMQETVKVTFFECFCDLTECLERVAGEISESNLQEENIAIENGQLQSMDKFSGLQVGLEVVNSHQRYLMLLSNIGYSKNLLLPELSRKYEDVWSYDRKGRGADDGGSSKVEEVEESFSVLEEKILSQYNYAKATLVGTAAAAYLLDDGTPWSAAPPVKGVRDAVIELLHPLIAVHAEVYAGAKPYQQKVLSVLVEGLLDALLNIFSDSKTKALRSFDVNGYCQLMLEWDYIENVLHAYFTSSAGEALRSLRELLLQKVPENGGELTENMGHSRRPTRGGEDGFLMEERLPNGITSGDDILNIARKISGELLSSELKRTRVNTMCFMDGRLLEPTPEAGKQTASLPSNFSVISSQSQRGTAMLGRHRRMSSGSSISESDSGKPYAGLPPVSPFQPSGYASSDIASDAGSSDIQRSKTISRTDRFSKMQSESRPESRRSIRKYSKIDDDDIR</sequence>
<protein>
    <submittedName>
        <fullName evidence="1">Uncharacterized protein</fullName>
    </submittedName>
</protein>
<accession>A0ACC2E3S2</accession>
<name>A0ACC2E3S2_DIPCM</name>
<dbReference type="Proteomes" id="UP001162992">
    <property type="component" value="Chromosome 3"/>
</dbReference>
<proteinExistence type="predicted"/>
<organism evidence="1 2">
    <name type="scientific">Diphasiastrum complanatum</name>
    <name type="common">Issler's clubmoss</name>
    <name type="synonym">Lycopodium complanatum</name>
    <dbReference type="NCBI Taxonomy" id="34168"/>
    <lineage>
        <taxon>Eukaryota</taxon>
        <taxon>Viridiplantae</taxon>
        <taxon>Streptophyta</taxon>
        <taxon>Embryophyta</taxon>
        <taxon>Tracheophyta</taxon>
        <taxon>Lycopodiopsida</taxon>
        <taxon>Lycopodiales</taxon>
        <taxon>Lycopodiaceae</taxon>
        <taxon>Lycopodioideae</taxon>
        <taxon>Diphasiastrum</taxon>
    </lineage>
</organism>
<reference evidence="2" key="1">
    <citation type="journal article" date="2024" name="Proc. Natl. Acad. Sci. U.S.A.">
        <title>Extraordinary preservation of gene collinearity over three hundred million years revealed in homosporous lycophytes.</title>
        <authorList>
            <person name="Li C."/>
            <person name="Wickell D."/>
            <person name="Kuo L.Y."/>
            <person name="Chen X."/>
            <person name="Nie B."/>
            <person name="Liao X."/>
            <person name="Peng D."/>
            <person name="Ji J."/>
            <person name="Jenkins J."/>
            <person name="Williams M."/>
            <person name="Shu S."/>
            <person name="Plott C."/>
            <person name="Barry K."/>
            <person name="Rajasekar S."/>
            <person name="Grimwood J."/>
            <person name="Han X."/>
            <person name="Sun S."/>
            <person name="Hou Z."/>
            <person name="He W."/>
            <person name="Dai G."/>
            <person name="Sun C."/>
            <person name="Schmutz J."/>
            <person name="Leebens-Mack J.H."/>
            <person name="Li F.W."/>
            <person name="Wang L."/>
        </authorList>
    </citation>
    <scope>NUCLEOTIDE SEQUENCE [LARGE SCALE GENOMIC DNA]</scope>
    <source>
        <strain evidence="2">cv. PW_Plant_1</strain>
    </source>
</reference>
<evidence type="ECO:0000313" key="2">
    <source>
        <dbReference type="Proteomes" id="UP001162992"/>
    </source>
</evidence>
<keyword evidence="2" id="KW-1185">Reference proteome</keyword>
<dbReference type="EMBL" id="CM055094">
    <property type="protein sequence ID" value="KAJ7561114.1"/>
    <property type="molecule type" value="Genomic_DNA"/>
</dbReference>
<evidence type="ECO:0000313" key="1">
    <source>
        <dbReference type="EMBL" id="KAJ7561114.1"/>
    </source>
</evidence>